<reference evidence="3" key="1">
    <citation type="journal article" date="2015" name="MBio">
        <title>Genome-Resolved Metagenomic Analysis Reveals Roles for Candidate Phyla and Other Microbial Community Members in Biogeochemical Transformations in Oil Reservoirs.</title>
        <authorList>
            <person name="Hu P."/>
            <person name="Tom L."/>
            <person name="Singh A."/>
            <person name="Thomas B.C."/>
            <person name="Baker B.J."/>
            <person name="Piceno Y.M."/>
            <person name="Andersen G.L."/>
            <person name="Banfield J.F."/>
        </authorList>
    </citation>
    <scope>NUCLEOTIDE SEQUENCE [LARGE SCALE GENOMIC DNA]</scope>
</reference>
<name>A0A101HFI0_9BACT</name>
<evidence type="ECO:0000256" key="1">
    <source>
        <dbReference type="SAM" id="MobiDB-lite"/>
    </source>
</evidence>
<feature type="region of interest" description="Disordered" evidence="1">
    <location>
        <begin position="67"/>
        <end position="89"/>
    </location>
</feature>
<dbReference type="PANTHER" id="PTHR30189">
    <property type="entry name" value="LPS-ASSEMBLY PROTEIN"/>
    <property type="match status" value="1"/>
</dbReference>
<dbReference type="InterPro" id="IPR050218">
    <property type="entry name" value="LptD"/>
</dbReference>
<gene>
    <name evidence="2" type="ORF">XD92_1442</name>
</gene>
<protein>
    <submittedName>
        <fullName evidence="2">Uncharacterized protein</fullName>
    </submittedName>
</protein>
<dbReference type="PANTHER" id="PTHR30189:SF1">
    <property type="entry name" value="LPS-ASSEMBLY PROTEIN LPTD"/>
    <property type="match status" value="1"/>
</dbReference>
<dbReference type="PATRIC" id="fig|294710.3.peg.90"/>
<dbReference type="Proteomes" id="UP000053860">
    <property type="component" value="Unassembled WGS sequence"/>
</dbReference>
<evidence type="ECO:0000313" key="3">
    <source>
        <dbReference type="Proteomes" id="UP000053860"/>
    </source>
</evidence>
<proteinExistence type="predicted"/>
<feature type="non-terminal residue" evidence="2">
    <location>
        <position position="1"/>
    </location>
</feature>
<dbReference type="GO" id="GO:1990351">
    <property type="term" value="C:transporter complex"/>
    <property type="evidence" value="ECO:0007669"/>
    <property type="project" value="TreeGrafter"/>
</dbReference>
<comment type="caution">
    <text evidence="2">The sequence shown here is derived from an EMBL/GenBank/DDBJ whole genome shotgun (WGS) entry which is preliminary data.</text>
</comment>
<evidence type="ECO:0000313" key="2">
    <source>
        <dbReference type="EMBL" id="KUK75931.1"/>
    </source>
</evidence>
<accession>A0A101HFI0</accession>
<sequence>LKLSKSYTLSLNATWDPYLYELDQNGNPRQVDKLRALNGKGIGKLMNTGTSFSYSLNQDTFKKLFSREKSEEDDTDNSNAMVPDDGTMGENPYETAGRVNSMSQGDNSMGEFDPDGYLKNAVNWNLSFNYSLRYGYGEFDKEKMEYKGRLTHNFGLSGSLQPTKNWNFTFNTDYNFELKKFTNINCSVNRNLHCWSMSASFIPIGPYKSYNFTIRANSTLLQDLKYEQRSSPYDRGANWY</sequence>
<dbReference type="GO" id="GO:0009279">
    <property type="term" value="C:cell outer membrane"/>
    <property type="evidence" value="ECO:0007669"/>
    <property type="project" value="TreeGrafter"/>
</dbReference>
<organism evidence="2 3">
    <name type="scientific">Proteiniphilum acetatigenes</name>
    <dbReference type="NCBI Taxonomy" id="294710"/>
    <lineage>
        <taxon>Bacteria</taxon>
        <taxon>Pseudomonadati</taxon>
        <taxon>Bacteroidota</taxon>
        <taxon>Bacteroidia</taxon>
        <taxon>Bacteroidales</taxon>
        <taxon>Dysgonomonadaceae</taxon>
        <taxon>Proteiniphilum</taxon>
    </lineage>
</organism>
<dbReference type="EMBL" id="LGGN01000336">
    <property type="protein sequence ID" value="KUK75931.1"/>
    <property type="molecule type" value="Genomic_DNA"/>
</dbReference>
<dbReference type="AlphaFoldDB" id="A0A101HFI0"/>